<evidence type="ECO:0000313" key="1">
    <source>
        <dbReference type="EMBL" id="OYR22646.1"/>
    </source>
</evidence>
<evidence type="ECO:0000313" key="2">
    <source>
        <dbReference type="Proteomes" id="UP000216188"/>
    </source>
</evidence>
<comment type="caution">
    <text evidence="1">The sequence shown here is derived from an EMBL/GenBank/DDBJ whole genome shotgun (WGS) entry which is preliminary data.</text>
</comment>
<dbReference type="Proteomes" id="UP000216188">
    <property type="component" value="Unassembled WGS sequence"/>
</dbReference>
<name>A0A256G6Q0_9HYPH</name>
<proteinExistence type="predicted"/>
<accession>A0A256G6Q0</accession>
<sequence length="55" mass="6554">MGEMRGGNERPPSGDDFHISREYFAAWLWQCFQTCENQVAINPSYAQDRRRFERV</sequence>
<organism evidence="1 2">
    <name type="scientific">Brucella pseudogrignonensis</name>
    <dbReference type="NCBI Taxonomy" id="419475"/>
    <lineage>
        <taxon>Bacteria</taxon>
        <taxon>Pseudomonadati</taxon>
        <taxon>Pseudomonadota</taxon>
        <taxon>Alphaproteobacteria</taxon>
        <taxon>Hyphomicrobiales</taxon>
        <taxon>Brucellaceae</taxon>
        <taxon>Brucella/Ochrobactrum group</taxon>
        <taxon>Brucella</taxon>
    </lineage>
</organism>
<dbReference type="EMBL" id="NNRM01000044">
    <property type="protein sequence ID" value="OYR22646.1"/>
    <property type="molecule type" value="Genomic_DNA"/>
</dbReference>
<reference evidence="1 2" key="1">
    <citation type="submission" date="2017-07" db="EMBL/GenBank/DDBJ databases">
        <title>Phylogenetic study on the rhizospheric bacterium Ochrobactrum sp. A44.</title>
        <authorList>
            <person name="Krzyzanowska D.M."/>
            <person name="Ossowicki A."/>
            <person name="Rajewska M."/>
            <person name="Maciag T."/>
            <person name="Kaczynski Z."/>
            <person name="Czerwicka M."/>
            <person name="Jafra S."/>
        </authorList>
    </citation>
    <scope>NUCLEOTIDE SEQUENCE [LARGE SCALE GENOMIC DNA]</scope>
    <source>
        <strain evidence="1 2">CCUG 30717</strain>
    </source>
</reference>
<gene>
    <name evidence="1" type="ORF">CEV34_4478</name>
</gene>
<dbReference type="AlphaFoldDB" id="A0A256G6Q0"/>
<keyword evidence="2" id="KW-1185">Reference proteome</keyword>
<protein>
    <submittedName>
        <fullName evidence="1">Uncharacterized protein</fullName>
    </submittedName>
</protein>